<keyword evidence="1" id="KW-0812">Transmembrane</keyword>
<dbReference type="EMBL" id="CASHTH010004022">
    <property type="protein sequence ID" value="CAI8052568.1"/>
    <property type="molecule type" value="Genomic_DNA"/>
</dbReference>
<dbReference type="InterPro" id="IPR011993">
    <property type="entry name" value="PH-like_dom_sf"/>
</dbReference>
<sequence>MLTELVSKHKEKNGYIVNIIFLTLLVFYMLQVVCSGCSVERRYLIYLQKEGRVCNACIKEFSGHKSPGDAHFKDPMEGDETTVMSGYVKRLCGGKTEDKFYRLFVNKTLYIYGAHQDTTATHVMMLIGYSVQGDQGGYRITLTHHQDKEELNDSFVTTAKDYESWLDALKAASRS</sequence>
<gene>
    <name evidence="2" type="ORF">GBAR_LOCUS28741</name>
</gene>
<feature type="transmembrane region" description="Helical" evidence="1">
    <location>
        <begin position="15"/>
        <end position="39"/>
    </location>
</feature>
<evidence type="ECO:0000256" key="1">
    <source>
        <dbReference type="SAM" id="Phobius"/>
    </source>
</evidence>
<name>A0AA35XBG5_GEOBA</name>
<dbReference type="Gene3D" id="2.30.29.30">
    <property type="entry name" value="Pleckstrin-homology domain (PH domain)/Phosphotyrosine-binding domain (PTB)"/>
    <property type="match status" value="1"/>
</dbReference>
<reference evidence="2" key="1">
    <citation type="submission" date="2023-03" db="EMBL/GenBank/DDBJ databases">
        <authorList>
            <person name="Steffen K."/>
            <person name="Cardenas P."/>
        </authorList>
    </citation>
    <scope>NUCLEOTIDE SEQUENCE</scope>
</reference>
<evidence type="ECO:0008006" key="4">
    <source>
        <dbReference type="Google" id="ProtNLM"/>
    </source>
</evidence>
<keyword evidence="1" id="KW-0472">Membrane</keyword>
<evidence type="ECO:0000313" key="2">
    <source>
        <dbReference type="EMBL" id="CAI8052568.1"/>
    </source>
</evidence>
<comment type="caution">
    <text evidence="2">The sequence shown here is derived from an EMBL/GenBank/DDBJ whole genome shotgun (WGS) entry which is preliminary data.</text>
</comment>
<accession>A0AA35XBG5</accession>
<dbReference type="Proteomes" id="UP001174909">
    <property type="component" value="Unassembled WGS sequence"/>
</dbReference>
<evidence type="ECO:0000313" key="3">
    <source>
        <dbReference type="Proteomes" id="UP001174909"/>
    </source>
</evidence>
<dbReference type="SUPFAM" id="SSF50729">
    <property type="entry name" value="PH domain-like"/>
    <property type="match status" value="1"/>
</dbReference>
<organism evidence="2 3">
    <name type="scientific">Geodia barretti</name>
    <name type="common">Barrett's horny sponge</name>
    <dbReference type="NCBI Taxonomy" id="519541"/>
    <lineage>
        <taxon>Eukaryota</taxon>
        <taxon>Metazoa</taxon>
        <taxon>Porifera</taxon>
        <taxon>Demospongiae</taxon>
        <taxon>Heteroscleromorpha</taxon>
        <taxon>Tetractinellida</taxon>
        <taxon>Astrophorina</taxon>
        <taxon>Geodiidae</taxon>
        <taxon>Geodia</taxon>
    </lineage>
</organism>
<dbReference type="AlphaFoldDB" id="A0AA35XBG5"/>
<protein>
    <recommendedName>
        <fullName evidence="4">PH domain-containing protein</fullName>
    </recommendedName>
</protein>
<keyword evidence="1" id="KW-1133">Transmembrane helix</keyword>
<keyword evidence="3" id="KW-1185">Reference proteome</keyword>
<proteinExistence type="predicted"/>